<dbReference type="PANTHER" id="PTHR10422">
    <property type="entry name" value="CYTOCHROME C OXIDASE SUBUNIT 1"/>
    <property type="match status" value="1"/>
</dbReference>
<dbReference type="GO" id="GO:0004129">
    <property type="term" value="F:cytochrome-c oxidase activity"/>
    <property type="evidence" value="ECO:0007669"/>
    <property type="project" value="InterPro"/>
</dbReference>
<evidence type="ECO:0000256" key="2">
    <source>
        <dbReference type="SAM" id="Phobius"/>
    </source>
</evidence>
<feature type="domain" description="Cytochrome oxidase subunit I profile" evidence="3">
    <location>
        <begin position="1"/>
        <end position="60"/>
    </location>
</feature>
<evidence type="ECO:0000256" key="1">
    <source>
        <dbReference type="ARBA" id="ARBA00022660"/>
    </source>
</evidence>
<dbReference type="GO" id="GO:0022904">
    <property type="term" value="P:respiratory electron transport chain"/>
    <property type="evidence" value="ECO:0007669"/>
    <property type="project" value="TreeGrafter"/>
</dbReference>
<dbReference type="InterPro" id="IPR036927">
    <property type="entry name" value="Cyt_c_oxase-like_su1_sf"/>
</dbReference>
<dbReference type="SUPFAM" id="SSF81442">
    <property type="entry name" value="Cytochrome c oxidase subunit I-like"/>
    <property type="match status" value="1"/>
</dbReference>
<dbReference type="PANTHER" id="PTHR10422:SF18">
    <property type="entry name" value="CYTOCHROME C OXIDASE SUBUNIT 1"/>
    <property type="match status" value="1"/>
</dbReference>
<name>A0A1H5W9N4_NITMU</name>
<evidence type="ECO:0000313" key="5">
    <source>
        <dbReference type="Proteomes" id="UP000236751"/>
    </source>
</evidence>
<dbReference type="InterPro" id="IPR023616">
    <property type="entry name" value="Cyt_c_oxase-like_su1_dom"/>
</dbReference>
<keyword evidence="1" id="KW-0813">Transport</keyword>
<keyword evidence="1" id="KW-0249">Electron transport</keyword>
<sequence length="60" mass="6627">MALTIRAELFQPGIQIVNPEFFNQLTTMHGLVMVFGAIMPAFVGFANWQIPMMIGAPDMA</sequence>
<proteinExistence type="predicted"/>
<dbReference type="EMBL" id="FNVK01000018">
    <property type="protein sequence ID" value="SEF96090.1"/>
    <property type="molecule type" value="Genomic_DNA"/>
</dbReference>
<keyword evidence="2" id="KW-0812">Transmembrane</keyword>
<evidence type="ECO:0000313" key="4">
    <source>
        <dbReference type="EMBL" id="SEF96090.1"/>
    </source>
</evidence>
<keyword evidence="1" id="KW-0679">Respiratory chain</keyword>
<dbReference type="InterPro" id="IPR000883">
    <property type="entry name" value="Cyt_C_Oxase_1"/>
</dbReference>
<dbReference type="AlphaFoldDB" id="A0A1H5W9N4"/>
<dbReference type="GO" id="GO:0020037">
    <property type="term" value="F:heme binding"/>
    <property type="evidence" value="ECO:0007669"/>
    <property type="project" value="InterPro"/>
</dbReference>
<dbReference type="GO" id="GO:0015990">
    <property type="term" value="P:electron transport coupled proton transport"/>
    <property type="evidence" value="ECO:0007669"/>
    <property type="project" value="TreeGrafter"/>
</dbReference>
<dbReference type="Proteomes" id="UP000236751">
    <property type="component" value="Unassembled WGS sequence"/>
</dbReference>
<dbReference type="PROSITE" id="PS50855">
    <property type="entry name" value="COX1"/>
    <property type="match status" value="1"/>
</dbReference>
<dbReference type="Pfam" id="PF00115">
    <property type="entry name" value="COX1"/>
    <property type="match status" value="1"/>
</dbReference>
<feature type="transmembrane region" description="Helical" evidence="2">
    <location>
        <begin position="28"/>
        <end position="50"/>
    </location>
</feature>
<accession>A0A1H5W9N4</accession>
<evidence type="ECO:0000259" key="3">
    <source>
        <dbReference type="PROSITE" id="PS50855"/>
    </source>
</evidence>
<protein>
    <submittedName>
        <fullName evidence="4">Cytochrome c oxidase subunit 1</fullName>
    </submittedName>
</protein>
<keyword evidence="2" id="KW-0472">Membrane</keyword>
<dbReference type="GO" id="GO:0009060">
    <property type="term" value="P:aerobic respiration"/>
    <property type="evidence" value="ECO:0007669"/>
    <property type="project" value="InterPro"/>
</dbReference>
<dbReference type="GO" id="GO:0016020">
    <property type="term" value="C:membrane"/>
    <property type="evidence" value="ECO:0007669"/>
    <property type="project" value="InterPro"/>
</dbReference>
<dbReference type="Gene3D" id="1.20.210.10">
    <property type="entry name" value="Cytochrome c oxidase-like, subunit I domain"/>
    <property type="match status" value="1"/>
</dbReference>
<gene>
    <name evidence="4" type="ORF">SAMN05216403_1181</name>
</gene>
<keyword evidence="2" id="KW-1133">Transmembrane helix</keyword>
<feature type="non-terminal residue" evidence="4">
    <location>
        <position position="60"/>
    </location>
</feature>
<organism evidence="4 5">
    <name type="scientific">Nitrosospira multiformis (strain ATCC 25196 / NCIMB 11849 / C 71)</name>
    <dbReference type="NCBI Taxonomy" id="323848"/>
    <lineage>
        <taxon>Bacteria</taxon>
        <taxon>Pseudomonadati</taxon>
        <taxon>Pseudomonadota</taxon>
        <taxon>Betaproteobacteria</taxon>
        <taxon>Nitrosomonadales</taxon>
        <taxon>Nitrosomonadaceae</taxon>
        <taxon>Nitrosospira</taxon>
    </lineage>
</organism>
<dbReference type="PRINTS" id="PR01165">
    <property type="entry name" value="CYCOXIDASEI"/>
</dbReference>
<reference evidence="4 5" key="1">
    <citation type="submission" date="2016-10" db="EMBL/GenBank/DDBJ databases">
        <authorList>
            <person name="de Groot N.N."/>
        </authorList>
    </citation>
    <scope>NUCLEOTIDE SEQUENCE [LARGE SCALE GENOMIC DNA]</scope>
    <source>
        <strain evidence="4 5">Nl13</strain>
    </source>
</reference>